<organism evidence="2 3">
    <name type="scientific">Enterococcus raffinosus</name>
    <dbReference type="NCBI Taxonomy" id="71452"/>
    <lineage>
        <taxon>Bacteria</taxon>
        <taxon>Bacillati</taxon>
        <taxon>Bacillota</taxon>
        <taxon>Bacilli</taxon>
        <taxon>Lactobacillales</taxon>
        <taxon>Enterococcaceae</taxon>
        <taxon>Enterococcus</taxon>
    </lineage>
</organism>
<comment type="caution">
    <text evidence="2">The sequence shown here is derived from an EMBL/GenBank/DDBJ whole genome shotgun (WGS) entry which is preliminary data.</text>
</comment>
<dbReference type="EMBL" id="JARPXM010000001">
    <property type="protein sequence ID" value="MDT2536829.1"/>
    <property type="molecule type" value="Genomic_DNA"/>
</dbReference>
<protein>
    <submittedName>
        <fullName evidence="2">Type I toxin-antitoxin system Fst family toxin</fullName>
    </submittedName>
</protein>
<keyword evidence="1" id="KW-0812">Transmembrane</keyword>
<feature type="transmembrane region" description="Helical" evidence="1">
    <location>
        <begin position="6"/>
        <end position="26"/>
    </location>
</feature>
<evidence type="ECO:0000313" key="3">
    <source>
        <dbReference type="Proteomes" id="UP001249240"/>
    </source>
</evidence>
<name>A0AAW8SSW1_9ENTE</name>
<accession>A0AAW8SSW1</accession>
<evidence type="ECO:0000256" key="1">
    <source>
        <dbReference type="SAM" id="Phobius"/>
    </source>
</evidence>
<dbReference type="NCBIfam" id="NF033608">
    <property type="entry name" value="type_I_tox_Fst"/>
    <property type="match status" value="1"/>
</dbReference>
<keyword evidence="1" id="KW-0472">Membrane</keyword>
<sequence length="34" mass="3836">MLKDLISLVVAPIFVGIVSKLFSSWLDKKDKDDN</sequence>
<reference evidence="2" key="1">
    <citation type="submission" date="2023-03" db="EMBL/GenBank/DDBJ databases">
        <authorList>
            <person name="Shen W."/>
            <person name="Cai J."/>
        </authorList>
    </citation>
    <scope>NUCLEOTIDE SEQUENCE</scope>
    <source>
        <strain evidence="2">B646-2</strain>
    </source>
</reference>
<gene>
    <name evidence="2" type="ORF">P7D78_01720</name>
</gene>
<dbReference type="AlphaFoldDB" id="A0AAW8SSW1"/>
<keyword evidence="1" id="KW-1133">Transmembrane helix</keyword>
<proteinExistence type="predicted"/>
<evidence type="ECO:0000313" key="2">
    <source>
        <dbReference type="EMBL" id="MDT2536829.1"/>
    </source>
</evidence>
<dbReference type="Proteomes" id="UP001249240">
    <property type="component" value="Unassembled WGS sequence"/>
</dbReference>